<gene>
    <name evidence="1" type="ORF">JI75_04645</name>
</gene>
<sequence length="124" mass="14498">MAENATYNETCIQEACFFLPFFESGEWRTKGKSPWEVVKKTRMTPDALRSLAAYTERRLSRSADLMEFLMSINDSWDVTVKKNGVYLETDAMIFEDILPMIEQAGFSEDDYVLYSEYTRKWGMI</sequence>
<reference evidence="2" key="1">
    <citation type="submission" date="2014-08" db="EMBL/GenBank/DDBJ databases">
        <title>Coriobacteriaceae sp. complete genome.</title>
        <authorList>
            <person name="Looft T."/>
            <person name="Bayles D.O."/>
            <person name="Stanton T.B."/>
        </authorList>
    </citation>
    <scope>NUCLEOTIDE SEQUENCE [LARGE SCALE GENOMIC DNA]</scope>
    <source>
        <strain evidence="2">68-1-3</strain>
    </source>
</reference>
<dbReference type="KEGG" id="cbac:JI75_04645"/>
<dbReference type="Proteomes" id="UP000031121">
    <property type="component" value="Chromosome"/>
</dbReference>
<name>A0A0A8B3M8_9ACTN</name>
<dbReference type="STRING" id="1531429.JI75_04645"/>
<dbReference type="HOGENOM" id="CLU_2023021_0_0_11"/>
<dbReference type="OrthoDB" id="3174265at2"/>
<evidence type="ECO:0000313" key="1">
    <source>
        <dbReference type="EMBL" id="AJC12061.1"/>
    </source>
</evidence>
<dbReference type="EMBL" id="CP009302">
    <property type="protein sequence ID" value="AJC12061.1"/>
    <property type="molecule type" value="Genomic_DNA"/>
</dbReference>
<keyword evidence="2" id="KW-1185">Reference proteome</keyword>
<organism evidence="1 2">
    <name type="scientific">Berryella intestinalis</name>
    <dbReference type="NCBI Taxonomy" id="1531429"/>
    <lineage>
        <taxon>Bacteria</taxon>
        <taxon>Bacillati</taxon>
        <taxon>Actinomycetota</taxon>
        <taxon>Coriobacteriia</taxon>
        <taxon>Eggerthellales</taxon>
        <taxon>Eggerthellaceae</taxon>
        <taxon>Berryella</taxon>
    </lineage>
</organism>
<proteinExistence type="predicted"/>
<reference evidence="1 2" key="2">
    <citation type="journal article" date="2015" name="Genome Announc.">
        <title>Complete Genome Sequence of Coriobacteriaceae Strain 68-1-3, a Novel Mucus-Degrading Isolate from the Swine Intestinal Tract.</title>
        <authorList>
            <person name="Looft T."/>
            <person name="Bayles D.O."/>
            <person name="Alt D.P."/>
            <person name="Stanton T.B."/>
        </authorList>
    </citation>
    <scope>NUCLEOTIDE SEQUENCE [LARGE SCALE GENOMIC DNA]</scope>
    <source>
        <strain evidence="1 2">68-1-3</strain>
    </source>
</reference>
<dbReference type="RefSeq" id="WP_039689092.1">
    <property type="nucleotide sequence ID" value="NZ_CP009302.1"/>
</dbReference>
<protein>
    <submittedName>
        <fullName evidence="1">Uncharacterized protein</fullName>
    </submittedName>
</protein>
<dbReference type="AlphaFoldDB" id="A0A0A8B3M8"/>
<evidence type="ECO:0000313" key="2">
    <source>
        <dbReference type="Proteomes" id="UP000031121"/>
    </source>
</evidence>
<accession>A0A0A8B3M8</accession>